<dbReference type="Proteomes" id="UP000033608">
    <property type="component" value="Unassembled WGS sequence"/>
</dbReference>
<evidence type="ECO:0000313" key="1">
    <source>
        <dbReference type="EMBL" id="KKB84706.1"/>
    </source>
</evidence>
<keyword evidence="3" id="KW-1185">Reference proteome</keyword>
<accession>A0A0F5LQX2</accession>
<dbReference type="PATRIC" id="fig|1121477.3.peg.3129"/>
<organism evidence="1 3">
    <name type="scientific">Devosia limi DSM 17137</name>
    <dbReference type="NCBI Taxonomy" id="1121477"/>
    <lineage>
        <taxon>Bacteria</taxon>
        <taxon>Pseudomonadati</taxon>
        <taxon>Pseudomonadota</taxon>
        <taxon>Alphaproteobacteria</taxon>
        <taxon>Hyphomicrobiales</taxon>
        <taxon>Devosiaceae</taxon>
        <taxon>Devosia</taxon>
    </lineage>
</organism>
<reference evidence="2 4" key="2">
    <citation type="submission" date="2016-11" db="EMBL/GenBank/DDBJ databases">
        <authorList>
            <person name="Jaros S."/>
            <person name="Januszkiewicz K."/>
            <person name="Wedrychowicz H."/>
        </authorList>
    </citation>
    <scope>NUCLEOTIDE SEQUENCE [LARGE SCALE GENOMIC DNA]</scope>
    <source>
        <strain evidence="2 4">DSM 17137</strain>
    </source>
</reference>
<sequence>MTRNKTSGASSQAALRLRWLPLAIFVLILLGLGAAPVVRMLSPNVSASFQQASLTVGGWQMVASAAAGAAGRITVLVDFIGTDVAGNEQPPRPQVSAAMVSHNMTISAPTAPDGATAFRADLTGSMPGEWIVTVEAKGEQLKLPVSVP</sequence>
<dbReference type="EMBL" id="LAJF01000068">
    <property type="protein sequence ID" value="KKB84706.1"/>
    <property type="molecule type" value="Genomic_DNA"/>
</dbReference>
<name>A0A0F5LQX2_9HYPH</name>
<evidence type="ECO:0000313" key="3">
    <source>
        <dbReference type="Proteomes" id="UP000033608"/>
    </source>
</evidence>
<dbReference type="STRING" id="1121477.SAMN02745223_03049"/>
<evidence type="ECO:0008006" key="5">
    <source>
        <dbReference type="Google" id="ProtNLM"/>
    </source>
</evidence>
<proteinExistence type="predicted"/>
<reference evidence="1 3" key="1">
    <citation type="submission" date="2015-03" db="EMBL/GenBank/DDBJ databases">
        <authorList>
            <person name="Hassan Y.I."/>
            <person name="Lepp D."/>
            <person name="Zhou T."/>
        </authorList>
    </citation>
    <scope>NUCLEOTIDE SEQUENCE [LARGE SCALE GENOMIC DNA]</scope>
    <source>
        <strain evidence="1 3">DSM 17137</strain>
    </source>
</reference>
<dbReference type="Proteomes" id="UP000184533">
    <property type="component" value="Unassembled WGS sequence"/>
</dbReference>
<dbReference type="AlphaFoldDB" id="A0A0F5LQX2"/>
<evidence type="ECO:0000313" key="4">
    <source>
        <dbReference type="Proteomes" id="UP000184533"/>
    </source>
</evidence>
<evidence type="ECO:0000313" key="2">
    <source>
        <dbReference type="EMBL" id="SHF57965.1"/>
    </source>
</evidence>
<protein>
    <recommendedName>
        <fullName evidence="5">YtkA-like domain-containing protein</fullName>
    </recommendedName>
</protein>
<dbReference type="RefSeq" id="WP_046135169.1">
    <property type="nucleotide sequence ID" value="NZ_FQVC01000009.1"/>
</dbReference>
<dbReference type="EMBL" id="FQVC01000009">
    <property type="protein sequence ID" value="SHF57965.1"/>
    <property type="molecule type" value="Genomic_DNA"/>
</dbReference>
<gene>
    <name evidence="2" type="ORF">SAMN02745223_03049</name>
    <name evidence="1" type="ORF">VW29_10040</name>
</gene>